<gene>
    <name evidence="1" type="ORF">HWQ62_00453</name>
</gene>
<organism evidence="1">
    <name type="scientific">Pyramimonas orientalis virus</name>
    <name type="common">PoV01</name>
    <dbReference type="NCBI Taxonomy" id="455367"/>
    <lineage>
        <taxon>Viruses</taxon>
        <taxon>Varidnaviria</taxon>
        <taxon>Bamfordvirae</taxon>
        <taxon>Nucleocytoviricota</taxon>
        <taxon>Megaviricetes</taxon>
        <taxon>Imitervirales</taxon>
        <taxon>Allomimiviridae</taxon>
        <taxon>Heliosvirus</taxon>
        <taxon>Heliosvirus raunefjordenense</taxon>
    </lineage>
</organism>
<organismHost>
    <name type="scientific">Pyramimonas plurioculata</name>
    <dbReference type="NCBI Taxonomy" id="36893"/>
</organismHost>
<proteinExistence type="predicted"/>
<dbReference type="EMBL" id="MT663541">
    <property type="protein sequence ID" value="QOI90584.1"/>
    <property type="molecule type" value="Genomic_DNA"/>
</dbReference>
<sequence length="195" mass="22398">MKCIIVAKGPTAKKLKKSDYPDDYIVCINQACILVDFPDFVVMNDIDSLDGLTTNDVKHIKTFIIPEYPHINERMSPHITKDDFIERLNQLGYTGNVNTFNLHTAPLMKQSLITVSPHCVTTTHTAIYYFNKKYSIQDFETYGFLKGNGYHGQFNQIANTEQKQHIANSYNTKLNYFNNCLTKIIGTLRINVIMY</sequence>
<name>A0A7M3UPA7_POV01</name>
<accession>A0A7M3UPA7</accession>
<protein>
    <submittedName>
        <fullName evidence="1">Uncharacterized protein</fullName>
    </submittedName>
</protein>
<evidence type="ECO:0000313" key="1">
    <source>
        <dbReference type="EMBL" id="QOI90584.1"/>
    </source>
</evidence>
<reference evidence="1" key="1">
    <citation type="submission" date="2020-06" db="EMBL/GenBank/DDBJ databases">
        <title>Lateral gene transfer of anion-conducting channel rhodopsins between green algae and giant viruses.</title>
        <authorList>
            <person name="Rozenberg A."/>
            <person name="Oppermann J."/>
            <person name="Wietek J."/>
            <person name="Fernandez Lahore R.G."/>
            <person name="Sandaa R.-A."/>
            <person name="Bratbak G."/>
            <person name="Hegemann P."/>
            <person name="Beja O."/>
        </authorList>
    </citation>
    <scope>NUCLEOTIDE SEQUENCE</scope>
    <source>
        <strain evidence="1">01B</strain>
    </source>
</reference>